<reference evidence="3" key="1">
    <citation type="submission" date="2018-01" db="EMBL/GenBank/DDBJ databases">
        <title>An insight into the sialome of Amazonian anophelines.</title>
        <authorList>
            <person name="Ribeiro J.M."/>
            <person name="Scarpassa V."/>
            <person name="Calvo E."/>
        </authorList>
    </citation>
    <scope>NUCLEOTIDE SEQUENCE</scope>
</reference>
<feature type="region of interest" description="Disordered" evidence="1">
    <location>
        <begin position="39"/>
        <end position="61"/>
    </location>
</feature>
<evidence type="ECO:0000313" key="3">
    <source>
        <dbReference type="EMBL" id="MBW73612.1"/>
    </source>
</evidence>
<dbReference type="EMBL" id="GGFL01009434">
    <property type="protein sequence ID" value="MBW73612.1"/>
    <property type="molecule type" value="Transcribed_RNA"/>
</dbReference>
<feature type="signal peptide" evidence="2">
    <location>
        <begin position="1"/>
        <end position="32"/>
    </location>
</feature>
<sequence length="108" mass="10864">MVASMSGKQRNMLPVLLLLVLCVGLPLEGVRGSAIPSASFPPNSASSGIANSASSSSTVGLADGGSTIRRPLLGATVAGSSSCLAVHPILQRRGVEQIDMPIDPIPGE</sequence>
<accession>A0A2M4D7R0</accession>
<evidence type="ECO:0000256" key="1">
    <source>
        <dbReference type="SAM" id="MobiDB-lite"/>
    </source>
</evidence>
<evidence type="ECO:0000256" key="2">
    <source>
        <dbReference type="SAM" id="SignalP"/>
    </source>
</evidence>
<dbReference type="AlphaFoldDB" id="A0A2M4D7R0"/>
<protein>
    <submittedName>
        <fullName evidence="3">Putative secreted protein</fullName>
    </submittedName>
</protein>
<name>A0A2M4D7R0_ANODA</name>
<feature type="chain" id="PRO_5014727546" evidence="2">
    <location>
        <begin position="33"/>
        <end position="108"/>
    </location>
</feature>
<organism evidence="3">
    <name type="scientific">Anopheles darlingi</name>
    <name type="common">Mosquito</name>
    <dbReference type="NCBI Taxonomy" id="43151"/>
    <lineage>
        <taxon>Eukaryota</taxon>
        <taxon>Metazoa</taxon>
        <taxon>Ecdysozoa</taxon>
        <taxon>Arthropoda</taxon>
        <taxon>Hexapoda</taxon>
        <taxon>Insecta</taxon>
        <taxon>Pterygota</taxon>
        <taxon>Neoptera</taxon>
        <taxon>Endopterygota</taxon>
        <taxon>Diptera</taxon>
        <taxon>Nematocera</taxon>
        <taxon>Culicoidea</taxon>
        <taxon>Culicidae</taxon>
        <taxon>Anophelinae</taxon>
        <taxon>Anopheles</taxon>
    </lineage>
</organism>
<dbReference type="VEuPathDB" id="VectorBase:ADAR2_006084"/>
<proteinExistence type="predicted"/>
<feature type="compositionally biased region" description="Low complexity" evidence="1">
    <location>
        <begin position="39"/>
        <end position="57"/>
    </location>
</feature>
<keyword evidence="2" id="KW-0732">Signal</keyword>